<gene>
    <name evidence="8" type="ORF">O181_101399</name>
</gene>
<comment type="caution">
    <text evidence="8">The sequence shown here is derived from an EMBL/GenBank/DDBJ whole genome shotgun (WGS) entry which is preliminary data.</text>
</comment>
<evidence type="ECO:0000256" key="2">
    <source>
        <dbReference type="ARBA" id="ARBA00022695"/>
    </source>
</evidence>
<keyword evidence="5" id="KW-0378">Hydrolase</keyword>
<dbReference type="Proteomes" id="UP000765509">
    <property type="component" value="Unassembled WGS sequence"/>
</dbReference>
<keyword evidence="4" id="KW-0255">Endonuclease</keyword>
<dbReference type="EMBL" id="AVOT02071383">
    <property type="protein sequence ID" value="MBW0561684.1"/>
    <property type="molecule type" value="Genomic_DNA"/>
</dbReference>
<evidence type="ECO:0000256" key="3">
    <source>
        <dbReference type="ARBA" id="ARBA00022722"/>
    </source>
</evidence>
<evidence type="ECO:0000313" key="8">
    <source>
        <dbReference type="EMBL" id="MBW0561684.1"/>
    </source>
</evidence>
<keyword evidence="1" id="KW-0808">Transferase</keyword>
<sequence>MECLHLVWALEKLNYFLEGCVFELRTDCTSVRSLLNMKKPNRHILRWQISIQEYRSNMTIIHKDGSIHKNADGLSRWPLPNNIDNPAYVPEDVSPEITIEGISVTDLNTTFFEEARTAILRITFVAYYANYLLRGVKTIL</sequence>
<dbReference type="AlphaFoldDB" id="A0A9Q3JH38"/>
<keyword evidence="3" id="KW-0540">Nuclease</keyword>
<dbReference type="GO" id="GO:0016787">
    <property type="term" value="F:hydrolase activity"/>
    <property type="evidence" value="ECO:0007669"/>
    <property type="project" value="UniProtKB-KW"/>
</dbReference>
<keyword evidence="2" id="KW-0548">Nucleotidyltransferase</keyword>
<keyword evidence="6" id="KW-0695">RNA-directed DNA polymerase</keyword>
<evidence type="ECO:0000256" key="4">
    <source>
        <dbReference type="ARBA" id="ARBA00022759"/>
    </source>
</evidence>
<dbReference type="Pfam" id="PF17917">
    <property type="entry name" value="RT_RNaseH"/>
    <property type="match status" value="1"/>
</dbReference>
<evidence type="ECO:0000259" key="7">
    <source>
        <dbReference type="Pfam" id="PF17917"/>
    </source>
</evidence>
<evidence type="ECO:0000256" key="6">
    <source>
        <dbReference type="ARBA" id="ARBA00022918"/>
    </source>
</evidence>
<reference evidence="8" key="1">
    <citation type="submission" date="2021-03" db="EMBL/GenBank/DDBJ databases">
        <title>Draft genome sequence of rust myrtle Austropuccinia psidii MF-1, a brazilian biotype.</title>
        <authorList>
            <person name="Quecine M.C."/>
            <person name="Pachon D.M.R."/>
            <person name="Bonatelli M.L."/>
            <person name="Correr F.H."/>
            <person name="Franceschini L.M."/>
            <person name="Leite T.F."/>
            <person name="Margarido G.R.A."/>
            <person name="Almeida C.A."/>
            <person name="Ferrarezi J.A."/>
            <person name="Labate C.A."/>
        </authorList>
    </citation>
    <scope>NUCLEOTIDE SEQUENCE</scope>
    <source>
        <strain evidence="8">MF-1</strain>
    </source>
</reference>
<organism evidence="8 9">
    <name type="scientific">Austropuccinia psidii MF-1</name>
    <dbReference type="NCBI Taxonomy" id="1389203"/>
    <lineage>
        <taxon>Eukaryota</taxon>
        <taxon>Fungi</taxon>
        <taxon>Dikarya</taxon>
        <taxon>Basidiomycota</taxon>
        <taxon>Pucciniomycotina</taxon>
        <taxon>Pucciniomycetes</taxon>
        <taxon>Pucciniales</taxon>
        <taxon>Sphaerophragmiaceae</taxon>
        <taxon>Austropuccinia</taxon>
    </lineage>
</organism>
<keyword evidence="9" id="KW-1185">Reference proteome</keyword>
<feature type="domain" description="Reverse transcriptase RNase H-like" evidence="7">
    <location>
        <begin position="2"/>
        <end position="54"/>
    </location>
</feature>
<dbReference type="GO" id="GO:0003964">
    <property type="term" value="F:RNA-directed DNA polymerase activity"/>
    <property type="evidence" value="ECO:0007669"/>
    <property type="project" value="UniProtKB-KW"/>
</dbReference>
<name>A0A9Q3JH38_9BASI</name>
<protein>
    <recommendedName>
        <fullName evidence="7">Reverse transcriptase RNase H-like domain-containing protein</fullName>
    </recommendedName>
</protein>
<dbReference type="InterPro" id="IPR041373">
    <property type="entry name" value="RT_RNaseH"/>
</dbReference>
<dbReference type="GO" id="GO:0004519">
    <property type="term" value="F:endonuclease activity"/>
    <property type="evidence" value="ECO:0007669"/>
    <property type="project" value="UniProtKB-KW"/>
</dbReference>
<dbReference type="OrthoDB" id="8057740at2759"/>
<accession>A0A9Q3JH38</accession>
<evidence type="ECO:0000256" key="1">
    <source>
        <dbReference type="ARBA" id="ARBA00022679"/>
    </source>
</evidence>
<evidence type="ECO:0000256" key="5">
    <source>
        <dbReference type="ARBA" id="ARBA00022801"/>
    </source>
</evidence>
<proteinExistence type="predicted"/>
<evidence type="ECO:0000313" key="9">
    <source>
        <dbReference type="Proteomes" id="UP000765509"/>
    </source>
</evidence>